<evidence type="ECO:0000256" key="1">
    <source>
        <dbReference type="SAM" id="MobiDB-lite"/>
    </source>
</evidence>
<dbReference type="InterPro" id="IPR024463">
    <property type="entry name" value="Transposase_TnpC_homeodom"/>
</dbReference>
<proteinExistence type="predicted"/>
<dbReference type="EMBL" id="ALWO02000030">
    <property type="protein sequence ID" value="EOZ97159.1"/>
    <property type="molecule type" value="Genomic_DNA"/>
</dbReference>
<protein>
    <submittedName>
        <fullName evidence="5">Transposase</fullName>
    </submittedName>
</protein>
<dbReference type="Proteomes" id="UP000006073">
    <property type="component" value="Unassembled WGS sequence"/>
</dbReference>
<dbReference type="OrthoDB" id="9760067at2"/>
<organism evidence="5 6">
    <name type="scientific">Indibacter alkaliphilus (strain CCUG 57479 / KCTC 22604 / LW1)</name>
    <dbReference type="NCBI Taxonomy" id="1189612"/>
    <lineage>
        <taxon>Bacteria</taxon>
        <taxon>Pseudomonadati</taxon>
        <taxon>Bacteroidota</taxon>
        <taxon>Cytophagia</taxon>
        <taxon>Cytophagales</taxon>
        <taxon>Cyclobacteriaceae</taxon>
    </lineage>
</organism>
<name>S2DE25_INDAL</name>
<dbReference type="Pfam" id="PF13007">
    <property type="entry name" value="LZ_Tnp_IS66"/>
    <property type="match status" value="1"/>
</dbReference>
<reference evidence="5 6" key="1">
    <citation type="journal article" date="2013" name="Genome Announc.">
        <title>Draft Genome Sequence of Indibacter alkaliphilus Strain LW1T, Isolated from Lonar Lake, a Haloalkaline Lake in the Buldana District of Maharashtra, India.</title>
        <authorList>
            <person name="Singh A."/>
            <person name="Kumar Jangir P."/>
            <person name="Sharma R."/>
            <person name="Singh A."/>
            <person name="Kumar Pinnaka A."/>
            <person name="Shivaji S."/>
        </authorList>
    </citation>
    <scope>NUCLEOTIDE SEQUENCE [LARGE SCALE GENOMIC DNA]</scope>
    <source>
        <strain evidence="6">CCUG 57479 / KCTC 22604 / LW1</strain>
    </source>
</reference>
<dbReference type="AlphaFoldDB" id="S2DE25"/>
<gene>
    <name evidence="5" type="ORF">A33Q_1807</name>
</gene>
<dbReference type="eggNOG" id="COG4372">
    <property type="taxonomic scope" value="Bacteria"/>
</dbReference>
<dbReference type="Pfam" id="PF13005">
    <property type="entry name" value="zf-IS66"/>
    <property type="match status" value="1"/>
</dbReference>
<feature type="domain" description="Transposase IS66 zinc-finger binding" evidence="3">
    <location>
        <begin position="139"/>
        <end position="169"/>
    </location>
</feature>
<evidence type="ECO:0000313" key="6">
    <source>
        <dbReference type="Proteomes" id="UP000006073"/>
    </source>
</evidence>
<evidence type="ECO:0000313" key="5">
    <source>
        <dbReference type="EMBL" id="EOZ97159.1"/>
    </source>
</evidence>
<feature type="domain" description="Transposase IS66 central" evidence="2">
    <location>
        <begin position="191"/>
        <end position="474"/>
    </location>
</feature>
<feature type="region of interest" description="Disordered" evidence="1">
    <location>
        <begin position="78"/>
        <end position="97"/>
    </location>
</feature>
<dbReference type="RefSeq" id="WP_009036018.1">
    <property type="nucleotide sequence ID" value="NZ_ALWO02000030.1"/>
</dbReference>
<dbReference type="InterPro" id="IPR024474">
    <property type="entry name" value="Znf_dom_IS66"/>
</dbReference>
<feature type="domain" description="Transposase TnpC homeodomain" evidence="4">
    <location>
        <begin position="54"/>
        <end position="129"/>
    </location>
</feature>
<dbReference type="PANTHER" id="PTHR33678:SF1">
    <property type="entry name" value="BLL1576 PROTEIN"/>
    <property type="match status" value="1"/>
</dbReference>
<evidence type="ECO:0000259" key="3">
    <source>
        <dbReference type="Pfam" id="PF13005"/>
    </source>
</evidence>
<dbReference type="PANTHER" id="PTHR33678">
    <property type="entry name" value="BLL1576 PROTEIN"/>
    <property type="match status" value="1"/>
</dbReference>
<evidence type="ECO:0000259" key="2">
    <source>
        <dbReference type="Pfam" id="PF03050"/>
    </source>
</evidence>
<dbReference type="NCBIfam" id="NF033517">
    <property type="entry name" value="transpos_IS66"/>
    <property type="match status" value="1"/>
</dbReference>
<dbReference type="InterPro" id="IPR004291">
    <property type="entry name" value="Transposase_IS66_central"/>
</dbReference>
<dbReference type="InterPro" id="IPR052344">
    <property type="entry name" value="Transposase-related"/>
</dbReference>
<dbReference type="Pfam" id="PF03050">
    <property type="entry name" value="DDE_Tnp_IS66"/>
    <property type="match status" value="1"/>
</dbReference>
<comment type="caution">
    <text evidence="5">The sequence shown here is derived from an EMBL/GenBank/DDBJ whole genome shotgun (WGS) entry which is preliminary data.</text>
</comment>
<keyword evidence="6" id="KW-1185">Reference proteome</keyword>
<sequence length="524" mass="60698">MNTGLEHLSKEELITLLKDRERSIEERERTIEKYELTIEERDRVIGEKDAYASQLLALIDKFKRMAFAQTRERFEGNKDQLPLPFGTDGPAQQEQQEQFEKKIAYTRKKQSSAHRGRVALPAHLPVEEVEIYPEGDLSDMVCIGKEVTEELDYVPAKYLIRRYIRFKYAPKDKNSGSGVMIGALPERVIDKGIPGSALLASNLTDKYQDHLPLYRQVERFRRENIPIAHSTIEGWVRQSLERLEPLYDCLLEDTKAMGYLQADETTIKVMDSAKKGACHLGYYWVYHNPLEKTVLFDYQPSRKSEAAENMLKGFKGYLQTDGYATYKKLGKQEGVTHLACWAHARRPFFEAQNNDKNRAETALKFIQKLYAVERKATELKLEPEEIKSLRLEESLPVINKMSKWIKEQLQDPKVLPGSAIGKALQYSAERWDELSNYLYDGRLLIDNNPVENSIRKVALGRRNYLFAGSHRAARRAAMIYSFFAICNKHEVNPYQWLKHVLENIMSTNHKNIKSLYPQNFKAHL</sequence>
<evidence type="ECO:0000259" key="4">
    <source>
        <dbReference type="Pfam" id="PF13007"/>
    </source>
</evidence>
<accession>S2DE25</accession>
<dbReference type="STRING" id="1189612.A33Q_1807"/>